<dbReference type="Gene3D" id="1.10.10.2520">
    <property type="entry name" value="Cell wall hydrolase SleB, domain 1"/>
    <property type="match status" value="1"/>
</dbReference>
<reference evidence="3 4" key="1">
    <citation type="journal article" date="2015" name="G3 (Bethesda)">
        <title>Insights into Ongoing Evolution of the Hexachlorocyclohexane Catabolic Pathway from Comparative Genomics of Ten Sphingomonadaceae Strains.</title>
        <authorList>
            <person name="Pearce S.L."/>
            <person name="Oakeshott J.G."/>
            <person name="Pandey G."/>
        </authorList>
    </citation>
    <scope>NUCLEOTIDE SEQUENCE [LARGE SCALE GENOMIC DNA]</scope>
    <source>
        <strain evidence="3 4">LL02</strain>
    </source>
</reference>
<dbReference type="EMBL" id="JACU01000014">
    <property type="protein sequence ID" value="KMS50858.1"/>
    <property type="molecule type" value="Genomic_DNA"/>
</dbReference>
<keyword evidence="3" id="KW-0378">Hydrolase</keyword>
<dbReference type="PATRIC" id="fig|1114963.3.peg.4762"/>
<dbReference type="Proteomes" id="UP000052268">
    <property type="component" value="Unassembled WGS sequence"/>
</dbReference>
<dbReference type="InterPro" id="IPR011105">
    <property type="entry name" value="Cell_wall_hydrolase_SleB"/>
</dbReference>
<evidence type="ECO:0000313" key="3">
    <source>
        <dbReference type="EMBL" id="KMS50858.1"/>
    </source>
</evidence>
<feature type="domain" description="Cell wall hydrolase SleB" evidence="2">
    <location>
        <begin position="125"/>
        <end position="233"/>
    </location>
</feature>
<name>A0A0J7XI84_9SPHN</name>
<comment type="caution">
    <text evidence="3">The sequence shown here is derived from an EMBL/GenBank/DDBJ whole genome shotgun (WGS) entry which is preliminary data.</text>
</comment>
<dbReference type="AlphaFoldDB" id="A0A0J7XI84"/>
<dbReference type="InterPro" id="IPR042047">
    <property type="entry name" value="SleB_dom1"/>
</dbReference>
<keyword evidence="4" id="KW-1185">Reference proteome</keyword>
<feature type="region of interest" description="Disordered" evidence="1">
    <location>
        <begin position="43"/>
        <end position="64"/>
    </location>
</feature>
<dbReference type="Pfam" id="PF07486">
    <property type="entry name" value="Hydrolase_2"/>
    <property type="match status" value="1"/>
</dbReference>
<gene>
    <name evidence="3" type="ORF">V474_05585</name>
</gene>
<dbReference type="GO" id="GO:0016787">
    <property type="term" value="F:hydrolase activity"/>
    <property type="evidence" value="ECO:0007669"/>
    <property type="project" value="UniProtKB-KW"/>
</dbReference>
<proteinExistence type="predicted"/>
<evidence type="ECO:0000259" key="2">
    <source>
        <dbReference type="Pfam" id="PF07486"/>
    </source>
</evidence>
<evidence type="ECO:0000256" key="1">
    <source>
        <dbReference type="SAM" id="MobiDB-lite"/>
    </source>
</evidence>
<sequence>MLASVSPRCLIFAVILASVLVLLAALLLARVLSPAQPNAASRLVPDRRSHALSGNHAPTGGDAPKIEPLFFADVDPKTARRLNAAIPFAALGTDRSLPFRMNRDSAKFPRALDCLASAVLYEAGSDRAGQAAVAQVVLNRVRHPAYPHSVCAVVYQGSERATGCQFTFTCDGALARIPSPSAWQRARATALAFLTGETDPAVGMATHYHTDWVHPYWSATLDKIARVDTHLFFRWRGGWGRQHAFTSPLDDTEPFEPKLAFLSPAHRGPVTSQLATVNGTSGALGSAATTSVIDTISTREGDHFILVDAGGDGARLAMLGLGKCAGQVYCKVVGWDRTSQGFGSPQNPVIRTVAFLYVTDKRTGVEIVLWDCARFNRPSDAQCLSDANRRWITFKGDFSHAS</sequence>
<accession>A0A0J7XI84</accession>
<evidence type="ECO:0000313" key="4">
    <source>
        <dbReference type="Proteomes" id="UP000052268"/>
    </source>
</evidence>
<protein>
    <submittedName>
        <fullName evidence="3">Cell wall hydrolase</fullName>
    </submittedName>
</protein>
<organism evidence="3 4">
    <name type="scientific">Novosphingobium barchaimii LL02</name>
    <dbReference type="NCBI Taxonomy" id="1114963"/>
    <lineage>
        <taxon>Bacteria</taxon>
        <taxon>Pseudomonadati</taxon>
        <taxon>Pseudomonadota</taxon>
        <taxon>Alphaproteobacteria</taxon>
        <taxon>Sphingomonadales</taxon>
        <taxon>Sphingomonadaceae</taxon>
        <taxon>Novosphingobium</taxon>
    </lineage>
</organism>